<keyword evidence="3 6" id="KW-0067">ATP-binding</keyword>
<dbReference type="GO" id="GO:0005524">
    <property type="term" value="F:ATP binding"/>
    <property type="evidence" value="ECO:0007669"/>
    <property type="project" value="UniProtKB-KW"/>
</dbReference>
<sequence>MRLLRPVQACDMPFSNPHGRFPAHDGPGTGAAASPYRPGGALDATTPSRDGTADAAPGDGAVARCDDLHRRYGRGANAVHALRGVTVAFAPGTFTAVMGPSGSGKTTLLHCVAGMDRPTSGTVWWGPTEVSRLRERRLAELRRAEVGFVFQSFNLMPAMTVEQNVTLPGRLAGRPPERTAVREALRQVGLGGRERHRPGQLSGGQQQRVAIARALVSRPRVLFADEPTGALDRRTGMEILSLLRAGVEEQGQTCVMVTHDPVAAGYADRVVVLADGVIVDDLDRPSAAAVSARLSRLGG</sequence>
<feature type="region of interest" description="Disordered" evidence="4">
    <location>
        <begin position="13"/>
        <end position="59"/>
    </location>
</feature>
<keyword evidence="2" id="KW-0547">Nucleotide-binding</keyword>
<dbReference type="InterPro" id="IPR003439">
    <property type="entry name" value="ABC_transporter-like_ATP-bd"/>
</dbReference>
<dbReference type="InterPro" id="IPR017871">
    <property type="entry name" value="ABC_transporter-like_CS"/>
</dbReference>
<dbReference type="PANTHER" id="PTHR24220:SF685">
    <property type="entry name" value="ABC TRANSPORTER RELATED"/>
    <property type="match status" value="1"/>
</dbReference>
<dbReference type="CDD" id="cd03255">
    <property type="entry name" value="ABC_MJ0796_LolCDE_FtsE"/>
    <property type="match status" value="1"/>
</dbReference>
<dbReference type="EMBL" id="BAABHJ010000030">
    <property type="protein sequence ID" value="GAA4615569.1"/>
    <property type="molecule type" value="Genomic_DNA"/>
</dbReference>
<name>A0ABP8TVA6_9ACTN</name>
<keyword evidence="7" id="KW-1185">Reference proteome</keyword>
<evidence type="ECO:0000313" key="6">
    <source>
        <dbReference type="EMBL" id="GAA4615569.1"/>
    </source>
</evidence>
<accession>A0ABP8TVA6</accession>
<dbReference type="InterPro" id="IPR003593">
    <property type="entry name" value="AAA+_ATPase"/>
</dbReference>
<evidence type="ECO:0000256" key="4">
    <source>
        <dbReference type="SAM" id="MobiDB-lite"/>
    </source>
</evidence>
<dbReference type="Pfam" id="PF00005">
    <property type="entry name" value="ABC_tran"/>
    <property type="match status" value="1"/>
</dbReference>
<dbReference type="InterPro" id="IPR017911">
    <property type="entry name" value="MacB-like_ATP-bd"/>
</dbReference>
<dbReference type="Gene3D" id="3.40.50.300">
    <property type="entry name" value="P-loop containing nucleotide triphosphate hydrolases"/>
    <property type="match status" value="1"/>
</dbReference>
<dbReference type="PROSITE" id="PS00211">
    <property type="entry name" value="ABC_TRANSPORTER_1"/>
    <property type="match status" value="1"/>
</dbReference>
<dbReference type="PANTHER" id="PTHR24220">
    <property type="entry name" value="IMPORT ATP-BINDING PROTEIN"/>
    <property type="match status" value="1"/>
</dbReference>
<gene>
    <name evidence="6" type="ORF">GCM10023195_68680</name>
</gene>
<evidence type="ECO:0000256" key="2">
    <source>
        <dbReference type="ARBA" id="ARBA00022741"/>
    </source>
</evidence>
<feature type="domain" description="ABC transporter" evidence="5">
    <location>
        <begin position="63"/>
        <end position="294"/>
    </location>
</feature>
<evidence type="ECO:0000259" key="5">
    <source>
        <dbReference type="PROSITE" id="PS50893"/>
    </source>
</evidence>
<dbReference type="InterPro" id="IPR015854">
    <property type="entry name" value="ABC_transpr_LolD-like"/>
</dbReference>
<dbReference type="Proteomes" id="UP001500212">
    <property type="component" value="Unassembled WGS sequence"/>
</dbReference>
<dbReference type="InterPro" id="IPR027417">
    <property type="entry name" value="P-loop_NTPase"/>
</dbReference>
<organism evidence="6 7">
    <name type="scientific">Actinoallomurus liliacearum</name>
    <dbReference type="NCBI Taxonomy" id="1080073"/>
    <lineage>
        <taxon>Bacteria</taxon>
        <taxon>Bacillati</taxon>
        <taxon>Actinomycetota</taxon>
        <taxon>Actinomycetes</taxon>
        <taxon>Streptosporangiales</taxon>
        <taxon>Thermomonosporaceae</taxon>
        <taxon>Actinoallomurus</taxon>
    </lineage>
</organism>
<evidence type="ECO:0000256" key="3">
    <source>
        <dbReference type="ARBA" id="ARBA00022840"/>
    </source>
</evidence>
<evidence type="ECO:0000313" key="7">
    <source>
        <dbReference type="Proteomes" id="UP001500212"/>
    </source>
</evidence>
<keyword evidence="1" id="KW-0813">Transport</keyword>
<comment type="caution">
    <text evidence="6">The sequence shown here is derived from an EMBL/GenBank/DDBJ whole genome shotgun (WGS) entry which is preliminary data.</text>
</comment>
<dbReference type="PROSITE" id="PS50893">
    <property type="entry name" value="ABC_TRANSPORTER_2"/>
    <property type="match status" value="1"/>
</dbReference>
<proteinExistence type="predicted"/>
<dbReference type="SUPFAM" id="SSF52540">
    <property type="entry name" value="P-loop containing nucleoside triphosphate hydrolases"/>
    <property type="match status" value="1"/>
</dbReference>
<reference evidence="7" key="1">
    <citation type="journal article" date="2019" name="Int. J. Syst. Evol. Microbiol.">
        <title>The Global Catalogue of Microorganisms (GCM) 10K type strain sequencing project: providing services to taxonomists for standard genome sequencing and annotation.</title>
        <authorList>
            <consortium name="The Broad Institute Genomics Platform"/>
            <consortium name="The Broad Institute Genome Sequencing Center for Infectious Disease"/>
            <person name="Wu L."/>
            <person name="Ma J."/>
        </authorList>
    </citation>
    <scope>NUCLEOTIDE SEQUENCE [LARGE SCALE GENOMIC DNA]</scope>
    <source>
        <strain evidence="7">JCM 17938</strain>
    </source>
</reference>
<protein>
    <submittedName>
        <fullName evidence="6">ABC transporter ATP-binding protein</fullName>
    </submittedName>
</protein>
<evidence type="ECO:0000256" key="1">
    <source>
        <dbReference type="ARBA" id="ARBA00022448"/>
    </source>
</evidence>
<dbReference type="SMART" id="SM00382">
    <property type="entry name" value="AAA"/>
    <property type="match status" value="1"/>
</dbReference>